<name>A0A7X4H4L0_9BURK</name>
<proteinExistence type="predicted"/>
<protein>
    <submittedName>
        <fullName evidence="2">Helix-turn-helix domain-containing protein</fullName>
    </submittedName>
</protein>
<dbReference type="GO" id="GO:0003677">
    <property type="term" value="F:DNA binding"/>
    <property type="evidence" value="ECO:0007669"/>
    <property type="project" value="InterPro"/>
</dbReference>
<reference evidence="2 3" key="1">
    <citation type="submission" date="2019-12" db="EMBL/GenBank/DDBJ databases">
        <title>Novel species isolated from a subtropical stream in China.</title>
        <authorList>
            <person name="Lu H."/>
        </authorList>
    </citation>
    <scope>NUCLEOTIDE SEQUENCE [LARGE SCALE GENOMIC DNA]</scope>
    <source>
        <strain evidence="2 3">FT134W</strain>
    </source>
</reference>
<dbReference type="SMART" id="SM00530">
    <property type="entry name" value="HTH_XRE"/>
    <property type="match status" value="1"/>
</dbReference>
<accession>A0A7X4H4L0</accession>
<evidence type="ECO:0000259" key="1">
    <source>
        <dbReference type="PROSITE" id="PS50943"/>
    </source>
</evidence>
<gene>
    <name evidence="2" type="ORF">GTP56_23755</name>
</gene>
<evidence type="ECO:0000313" key="3">
    <source>
        <dbReference type="Proteomes" id="UP000469734"/>
    </source>
</evidence>
<dbReference type="InterPro" id="IPR000943">
    <property type="entry name" value="RNA_pol_sigma70"/>
</dbReference>
<organism evidence="2 3">
    <name type="scientific">Duganella margarita</name>
    <dbReference type="NCBI Taxonomy" id="2692170"/>
    <lineage>
        <taxon>Bacteria</taxon>
        <taxon>Pseudomonadati</taxon>
        <taxon>Pseudomonadota</taxon>
        <taxon>Betaproteobacteria</taxon>
        <taxon>Burkholderiales</taxon>
        <taxon>Oxalobacteraceae</taxon>
        <taxon>Telluria group</taxon>
        <taxon>Duganella</taxon>
    </lineage>
</organism>
<feature type="domain" description="HTH cro/C1-type" evidence="1">
    <location>
        <begin position="10"/>
        <end position="65"/>
    </location>
</feature>
<sequence length="159" mass="17439">MQLREVGMHVRGKRKEFGISQAQLAKLAGLSRTTVNQLESGVLEDLGYVKLHQLLGILGLSFDAKERLTKSPALKMAAQTASTSYKKILTSDVLKHILQSGVVPDEFKPHVIALLDETPVQLVVGAIHEASIQTQTPTKTVMKHVSAMAKALHTHRTVW</sequence>
<dbReference type="InterPro" id="IPR010982">
    <property type="entry name" value="Lambda_DNA-bd_dom_sf"/>
</dbReference>
<dbReference type="Pfam" id="PF01381">
    <property type="entry name" value="HTH_3"/>
    <property type="match status" value="1"/>
</dbReference>
<dbReference type="EMBL" id="WWCR01000034">
    <property type="protein sequence ID" value="MYM75191.1"/>
    <property type="molecule type" value="Genomic_DNA"/>
</dbReference>
<dbReference type="RefSeq" id="WP_161051947.1">
    <property type="nucleotide sequence ID" value="NZ_WWCR01000034.1"/>
</dbReference>
<evidence type="ECO:0000313" key="2">
    <source>
        <dbReference type="EMBL" id="MYM75191.1"/>
    </source>
</evidence>
<dbReference type="PROSITE" id="PS50943">
    <property type="entry name" value="HTH_CROC1"/>
    <property type="match status" value="1"/>
</dbReference>
<dbReference type="AlphaFoldDB" id="A0A7X4H4L0"/>
<dbReference type="InterPro" id="IPR001387">
    <property type="entry name" value="Cro/C1-type_HTH"/>
</dbReference>
<dbReference type="Proteomes" id="UP000469734">
    <property type="component" value="Unassembled WGS sequence"/>
</dbReference>
<dbReference type="Gene3D" id="1.10.260.40">
    <property type="entry name" value="lambda repressor-like DNA-binding domains"/>
    <property type="match status" value="1"/>
</dbReference>
<dbReference type="CDD" id="cd00093">
    <property type="entry name" value="HTH_XRE"/>
    <property type="match status" value="1"/>
</dbReference>
<dbReference type="GO" id="GO:0003700">
    <property type="term" value="F:DNA-binding transcription factor activity"/>
    <property type="evidence" value="ECO:0007669"/>
    <property type="project" value="InterPro"/>
</dbReference>
<dbReference type="GO" id="GO:0006352">
    <property type="term" value="P:DNA-templated transcription initiation"/>
    <property type="evidence" value="ECO:0007669"/>
    <property type="project" value="InterPro"/>
</dbReference>
<dbReference type="SUPFAM" id="SSF47413">
    <property type="entry name" value="lambda repressor-like DNA-binding domains"/>
    <property type="match status" value="1"/>
</dbReference>
<dbReference type="PROSITE" id="PS00716">
    <property type="entry name" value="SIGMA70_2"/>
    <property type="match status" value="1"/>
</dbReference>
<comment type="caution">
    <text evidence="2">The sequence shown here is derived from an EMBL/GenBank/DDBJ whole genome shotgun (WGS) entry which is preliminary data.</text>
</comment>